<evidence type="ECO:0000256" key="1">
    <source>
        <dbReference type="SAM" id="Phobius"/>
    </source>
</evidence>
<proteinExistence type="predicted"/>
<keyword evidence="1" id="KW-0812">Transmembrane</keyword>
<sequence>MLTKKLNPESGSSDYELDELEPRDKMFPIIPRMGSVFMQVTSLLFSFFFFALIVILLHQYHMDNDHRLPALYNSTAKPDLLTTILPLPTTTLVDGVSLNQSIH</sequence>
<reference evidence="2" key="2">
    <citation type="submission" date="2015-06" db="UniProtKB">
        <authorList>
            <consortium name="EnsemblMetazoa"/>
        </authorList>
    </citation>
    <scope>IDENTIFICATION</scope>
</reference>
<reference evidence="3" key="1">
    <citation type="submission" date="2011-08" db="EMBL/GenBank/DDBJ databases">
        <authorList>
            <person name="Rombauts S."/>
        </authorList>
    </citation>
    <scope>NUCLEOTIDE SEQUENCE</scope>
    <source>
        <strain evidence="3">London</strain>
    </source>
</reference>
<accession>T1KUL9</accession>
<organism evidence="2 3">
    <name type="scientific">Tetranychus urticae</name>
    <name type="common">Two-spotted spider mite</name>
    <dbReference type="NCBI Taxonomy" id="32264"/>
    <lineage>
        <taxon>Eukaryota</taxon>
        <taxon>Metazoa</taxon>
        <taxon>Ecdysozoa</taxon>
        <taxon>Arthropoda</taxon>
        <taxon>Chelicerata</taxon>
        <taxon>Arachnida</taxon>
        <taxon>Acari</taxon>
        <taxon>Acariformes</taxon>
        <taxon>Trombidiformes</taxon>
        <taxon>Prostigmata</taxon>
        <taxon>Eleutherengona</taxon>
        <taxon>Raphignathae</taxon>
        <taxon>Tetranychoidea</taxon>
        <taxon>Tetranychidae</taxon>
        <taxon>Tetranychus</taxon>
    </lineage>
</organism>
<keyword evidence="3" id="KW-1185">Reference proteome</keyword>
<keyword evidence="1" id="KW-1133">Transmembrane helix</keyword>
<evidence type="ECO:0000313" key="3">
    <source>
        <dbReference type="Proteomes" id="UP000015104"/>
    </source>
</evidence>
<dbReference type="AlphaFoldDB" id="T1KUL9"/>
<name>T1KUL9_TETUR</name>
<dbReference type="Proteomes" id="UP000015104">
    <property type="component" value="Unassembled WGS sequence"/>
</dbReference>
<keyword evidence="1" id="KW-0472">Membrane</keyword>
<dbReference type="EnsemblMetazoa" id="tetur22g00500.1">
    <property type="protein sequence ID" value="tetur22g00500.1"/>
    <property type="gene ID" value="tetur22g00500"/>
</dbReference>
<dbReference type="HOGENOM" id="CLU_2267139_0_0_1"/>
<dbReference type="EMBL" id="CAEY01000575">
    <property type="status" value="NOT_ANNOTATED_CDS"/>
    <property type="molecule type" value="Genomic_DNA"/>
</dbReference>
<feature type="transmembrane region" description="Helical" evidence="1">
    <location>
        <begin position="36"/>
        <end position="57"/>
    </location>
</feature>
<evidence type="ECO:0000313" key="2">
    <source>
        <dbReference type="EnsemblMetazoa" id="tetur22g00500.1"/>
    </source>
</evidence>
<protein>
    <submittedName>
        <fullName evidence="2">Uncharacterized protein</fullName>
    </submittedName>
</protein>